<organism evidence="1 2">
    <name type="scientific">Opisthorchis felineus</name>
    <dbReference type="NCBI Taxonomy" id="147828"/>
    <lineage>
        <taxon>Eukaryota</taxon>
        <taxon>Metazoa</taxon>
        <taxon>Spiralia</taxon>
        <taxon>Lophotrochozoa</taxon>
        <taxon>Platyhelminthes</taxon>
        <taxon>Trematoda</taxon>
        <taxon>Digenea</taxon>
        <taxon>Opisthorchiida</taxon>
        <taxon>Opisthorchiata</taxon>
        <taxon>Opisthorchiidae</taxon>
        <taxon>Opisthorchis</taxon>
    </lineage>
</organism>
<proteinExistence type="predicted"/>
<keyword evidence="2" id="KW-1185">Reference proteome</keyword>
<reference evidence="1 2" key="1">
    <citation type="journal article" date="2019" name="BMC Genomics">
        <title>New insights from Opisthorchis felineus genome: update on genomics of the epidemiologically important liver flukes.</title>
        <authorList>
            <person name="Ershov N.I."/>
            <person name="Mordvinov V.A."/>
            <person name="Prokhortchouk E.B."/>
            <person name="Pakharukova M.Y."/>
            <person name="Gunbin K.V."/>
            <person name="Ustyantsev K."/>
            <person name="Genaev M.A."/>
            <person name="Blinov A.G."/>
            <person name="Mazur A."/>
            <person name="Boulygina E."/>
            <person name="Tsygankova S."/>
            <person name="Khrameeva E."/>
            <person name="Chekanov N."/>
            <person name="Fan G."/>
            <person name="Xiao A."/>
            <person name="Zhang H."/>
            <person name="Xu X."/>
            <person name="Yang H."/>
            <person name="Solovyev V."/>
            <person name="Lee S.M."/>
            <person name="Liu X."/>
            <person name="Afonnikov D.A."/>
            <person name="Skryabin K.G."/>
        </authorList>
    </citation>
    <scope>NUCLEOTIDE SEQUENCE [LARGE SCALE GENOMIC DNA]</scope>
    <source>
        <strain evidence="1">AK-0245</strain>
        <tissue evidence="1">Whole organism</tissue>
    </source>
</reference>
<evidence type="ECO:0000313" key="2">
    <source>
        <dbReference type="Proteomes" id="UP000308267"/>
    </source>
</evidence>
<gene>
    <name evidence="1" type="ORF">CRM22_009963</name>
</gene>
<dbReference type="AlphaFoldDB" id="A0A4S2L4Q2"/>
<protein>
    <submittedName>
        <fullName evidence="1">Uncharacterized protein</fullName>
    </submittedName>
</protein>
<comment type="caution">
    <text evidence="1">The sequence shown here is derived from an EMBL/GenBank/DDBJ whole genome shotgun (WGS) entry which is preliminary data.</text>
</comment>
<dbReference type="EMBL" id="SJOL01009473">
    <property type="protein sequence ID" value="TGZ57246.1"/>
    <property type="molecule type" value="Genomic_DNA"/>
</dbReference>
<dbReference type="Proteomes" id="UP000308267">
    <property type="component" value="Unassembled WGS sequence"/>
</dbReference>
<evidence type="ECO:0000313" key="1">
    <source>
        <dbReference type="EMBL" id="TGZ57246.1"/>
    </source>
</evidence>
<accession>A0A4S2L4Q2</accession>
<name>A0A4S2L4Q2_OPIFE</name>
<sequence>MAGNSGASQVLSDAIPLCSSFGGQKEMRCNQLTLPSSGGVTDLQRNRSQRGDTKSTYVCELAAQMTSAMTMRNTKQRIVSISMTFTNTSCLPAFITTHHTH</sequence>